<keyword evidence="6 9" id="KW-0326">Glycosidase</keyword>
<keyword evidence="3 9" id="KW-0136">Cellulose degradation</keyword>
<dbReference type="Pfam" id="PF01341">
    <property type="entry name" value="Glyco_hydro_6"/>
    <property type="match status" value="1"/>
</dbReference>
<sequence length="454" mass="48837">MIHNPERAFIRVDAYSAVDTSGGGPQAPSWERSQHPDIWSYTVKIHLRVPAIAAALVAAVVVTAAPASANIADGTTFYTRKPDHSALEQIAQLKASGQKTLARQFKTMIETPQAVWVTGGSGRKLTQDIKATVRRAAGKKTVPVFVAYNVPFRDCSQYSAGGATSVAEYKAWVDAFAAGIGKHEVAIVLEPDGLGIIPWYTSINGASEWCKPAEADPATAAAERFTMLNYAVDRFGALPRTSVYLDGTHSSWLGAGDVADRLVKAGVQRADGFFLNVSNFETTERQLKFGNWISKCIWYGTAGPDWARGHFDWCASQYYPASPNDFSTWALTDAWYADNVGSVPADQLAHFVVDTSRNGQGPWTPPAGNGWPDPQVWCNPPDRGLGLRPTTATGDPLADAFLWIKTPGQSDGQCDRGTGTGHDPARGGIADPAAGAWFPQQALELVRFANPPLS</sequence>
<evidence type="ECO:0000256" key="2">
    <source>
        <dbReference type="ARBA" id="ARBA00022801"/>
    </source>
</evidence>
<dbReference type="EMBL" id="BAAALT010000009">
    <property type="protein sequence ID" value="GAA1786596.1"/>
    <property type="molecule type" value="Genomic_DNA"/>
</dbReference>
<accession>A0ABN2LFG9</accession>
<keyword evidence="5 9" id="KW-0119">Carbohydrate metabolism</keyword>
<name>A0ABN2LFG9_9ACTN</name>
<comment type="similarity">
    <text evidence="9">Belongs to the glycosyl hydrolase family 6.</text>
</comment>
<keyword evidence="12" id="KW-1185">Reference proteome</keyword>
<dbReference type="Gene3D" id="3.20.20.40">
    <property type="entry name" value="1, 4-beta cellobiohydrolase"/>
    <property type="match status" value="1"/>
</dbReference>
<evidence type="ECO:0000256" key="6">
    <source>
        <dbReference type="ARBA" id="ARBA00023295"/>
    </source>
</evidence>
<dbReference type="GO" id="GO:0016787">
    <property type="term" value="F:hydrolase activity"/>
    <property type="evidence" value="ECO:0007669"/>
    <property type="project" value="UniProtKB-KW"/>
</dbReference>
<dbReference type="PRINTS" id="PR00733">
    <property type="entry name" value="GLHYDRLASE6"/>
</dbReference>
<dbReference type="SUPFAM" id="SSF51989">
    <property type="entry name" value="Glycosyl hydrolases family 6, cellulases"/>
    <property type="match status" value="1"/>
</dbReference>
<feature type="region of interest" description="Disordered" evidence="10">
    <location>
        <begin position="409"/>
        <end position="428"/>
    </location>
</feature>
<organism evidence="11 12">
    <name type="scientific">Luedemannella flava</name>
    <dbReference type="NCBI Taxonomy" id="349316"/>
    <lineage>
        <taxon>Bacteria</taxon>
        <taxon>Bacillati</taxon>
        <taxon>Actinomycetota</taxon>
        <taxon>Actinomycetes</taxon>
        <taxon>Micromonosporales</taxon>
        <taxon>Micromonosporaceae</taxon>
        <taxon>Luedemannella</taxon>
    </lineage>
</organism>
<keyword evidence="2 9" id="KW-0378">Hydrolase</keyword>
<dbReference type="InterPro" id="IPR001524">
    <property type="entry name" value="Glyco_hydro_6_CS"/>
</dbReference>
<dbReference type="PANTHER" id="PTHR34876:SF4">
    <property type="entry name" value="1,4-BETA-D-GLUCAN CELLOBIOHYDROLASE C-RELATED"/>
    <property type="match status" value="1"/>
</dbReference>
<keyword evidence="1" id="KW-0732">Signal</keyword>
<evidence type="ECO:0000256" key="8">
    <source>
        <dbReference type="PROSITE-ProRule" id="PRU10056"/>
    </source>
</evidence>
<dbReference type="EC" id="3.2.1.-" evidence="9"/>
<evidence type="ECO:0000256" key="7">
    <source>
        <dbReference type="ARBA" id="ARBA00023326"/>
    </source>
</evidence>
<evidence type="ECO:0000256" key="5">
    <source>
        <dbReference type="ARBA" id="ARBA00023277"/>
    </source>
</evidence>
<dbReference type="InterPro" id="IPR036434">
    <property type="entry name" value="Beta_cellobiohydrolase_sf"/>
</dbReference>
<keyword evidence="4" id="KW-1015">Disulfide bond</keyword>
<feature type="active site" evidence="8">
    <location>
        <position position="154"/>
    </location>
</feature>
<dbReference type="Proteomes" id="UP001500218">
    <property type="component" value="Unassembled WGS sequence"/>
</dbReference>
<dbReference type="PIRSF" id="PIRSF001100">
    <property type="entry name" value="Beta_cellobiohydrolase"/>
    <property type="match status" value="1"/>
</dbReference>
<keyword evidence="7 9" id="KW-0624">Polysaccharide degradation</keyword>
<evidence type="ECO:0000256" key="4">
    <source>
        <dbReference type="ARBA" id="ARBA00023157"/>
    </source>
</evidence>
<evidence type="ECO:0000256" key="1">
    <source>
        <dbReference type="ARBA" id="ARBA00022729"/>
    </source>
</evidence>
<proteinExistence type="inferred from homology"/>
<reference evidence="11 12" key="1">
    <citation type="journal article" date="2019" name="Int. J. Syst. Evol. Microbiol.">
        <title>The Global Catalogue of Microorganisms (GCM) 10K type strain sequencing project: providing services to taxonomists for standard genome sequencing and annotation.</title>
        <authorList>
            <consortium name="The Broad Institute Genomics Platform"/>
            <consortium name="The Broad Institute Genome Sequencing Center for Infectious Disease"/>
            <person name="Wu L."/>
            <person name="Ma J."/>
        </authorList>
    </citation>
    <scope>NUCLEOTIDE SEQUENCE [LARGE SCALE GENOMIC DNA]</scope>
    <source>
        <strain evidence="11 12">JCM 13250</strain>
    </source>
</reference>
<evidence type="ECO:0000313" key="11">
    <source>
        <dbReference type="EMBL" id="GAA1786596.1"/>
    </source>
</evidence>
<evidence type="ECO:0000256" key="3">
    <source>
        <dbReference type="ARBA" id="ARBA00023001"/>
    </source>
</evidence>
<evidence type="ECO:0000256" key="10">
    <source>
        <dbReference type="SAM" id="MobiDB-lite"/>
    </source>
</evidence>
<dbReference type="PROSITE" id="PS00655">
    <property type="entry name" value="GLYCOSYL_HYDROL_F6_1"/>
    <property type="match status" value="1"/>
</dbReference>
<protein>
    <recommendedName>
        <fullName evidence="9">Glucanase</fullName>
        <ecNumber evidence="9">3.2.1.-</ecNumber>
    </recommendedName>
</protein>
<comment type="caution">
    <text evidence="11">The sequence shown here is derived from an EMBL/GenBank/DDBJ whole genome shotgun (WGS) entry which is preliminary data.</text>
</comment>
<dbReference type="InterPro" id="IPR016288">
    <property type="entry name" value="Beta_cellobiohydrolase"/>
</dbReference>
<dbReference type="PANTHER" id="PTHR34876">
    <property type="match status" value="1"/>
</dbReference>
<gene>
    <name evidence="11" type="ORF">GCM10009682_05960</name>
</gene>
<evidence type="ECO:0000313" key="12">
    <source>
        <dbReference type="Proteomes" id="UP001500218"/>
    </source>
</evidence>
<evidence type="ECO:0000256" key="9">
    <source>
        <dbReference type="RuleBase" id="RU361186"/>
    </source>
</evidence>